<protein>
    <submittedName>
        <fullName evidence="3">Uncharacterized protein</fullName>
    </submittedName>
</protein>
<proteinExistence type="predicted"/>
<feature type="compositionally biased region" description="Acidic residues" evidence="2">
    <location>
        <begin position="1023"/>
        <end position="1034"/>
    </location>
</feature>
<feature type="compositionally biased region" description="Basic residues" evidence="2">
    <location>
        <begin position="53"/>
        <end position="62"/>
    </location>
</feature>
<accession>A0A8S4Q8N9</accession>
<feature type="compositionally biased region" description="Polar residues" evidence="2">
    <location>
        <begin position="938"/>
        <end position="949"/>
    </location>
</feature>
<name>A0A8S4Q8N9_OWEFU</name>
<feature type="region of interest" description="Disordered" evidence="2">
    <location>
        <begin position="1452"/>
        <end position="1496"/>
    </location>
</feature>
<evidence type="ECO:0000256" key="2">
    <source>
        <dbReference type="SAM" id="MobiDB-lite"/>
    </source>
</evidence>
<feature type="compositionally biased region" description="Basic and acidic residues" evidence="2">
    <location>
        <begin position="414"/>
        <end position="455"/>
    </location>
</feature>
<feature type="region of interest" description="Disordered" evidence="2">
    <location>
        <begin position="904"/>
        <end position="959"/>
    </location>
</feature>
<feature type="non-terminal residue" evidence="3">
    <location>
        <position position="1"/>
    </location>
</feature>
<feature type="region of interest" description="Disordered" evidence="2">
    <location>
        <begin position="409"/>
        <end position="475"/>
    </location>
</feature>
<comment type="caution">
    <text evidence="3">The sequence shown here is derived from an EMBL/GenBank/DDBJ whole genome shotgun (WGS) entry which is preliminary data.</text>
</comment>
<feature type="compositionally biased region" description="Low complexity" evidence="2">
    <location>
        <begin position="1472"/>
        <end position="1490"/>
    </location>
</feature>
<feature type="region of interest" description="Disordered" evidence="2">
    <location>
        <begin position="1395"/>
        <end position="1417"/>
    </location>
</feature>
<feature type="region of interest" description="Disordered" evidence="2">
    <location>
        <begin position="51"/>
        <end position="151"/>
    </location>
</feature>
<reference evidence="3" key="1">
    <citation type="submission" date="2022-03" db="EMBL/GenBank/DDBJ databases">
        <authorList>
            <person name="Martin C."/>
        </authorList>
    </citation>
    <scope>NUCLEOTIDE SEQUENCE</scope>
</reference>
<sequence>IPDLTSQLKEVNSKLEELRERRASYGILRKPSIGGSTSELQSEQSDLDELKVVKLRSRKRRNSKDGLCSHNNSAAGKQAHGHQAAGQSTRGNSVEERRHSLTGADKSIGDFNEERNVTARSKYIQKKSRENSLEVETDKHPRREKSPQRTIHVNEDNRESFLEMCKNRYSKSMLDLSDGELLEKAISGESADDTIPFDKRQEALNCLKQNKKLSSDDKPQQDHSHDKNITRTIHISTKDRENFLEMCKNKYSKSMLEISSGPDKSPFSDESSPEDVANIPFDKRQCIADTVSTIGITKPKHQNINRTVHISSNDRESFLEKCKQSYSKSMLDISGKQPLLDSTDSKTTNKVPSDEKIGTDSEEKNTSNEEEQPEVKRRASRTIHISDKDRANFLELCKASYSKSMLDISPDKQMSAKDDPKDADESLISDREISSPGPEKDGYDIQDTYKDDLSEGRNPFDTSDRSKGVDSDSDNCMDIDPLAGSIQDIEYTSSTDEERDKEYMNEKANVDNNCAAEDESIARGVCGQAVRFSKVESVEEAPKLKSILRRTTSMATLKNLDDIIESQSDAPAPLSKYKKAMSMYSLDQKGVTNAPVKIPKHLPGKATPFPSTLTLAKYDSEDDDEEDDEGSIIINHCEESSDGYEYIENPMNKENLSSNSSYMGEEDDMYSLDGVNWFPKNKKLNEEKHVDGDLSEQLTHKLSLLVANEDNKKSNSSRNILSLRIGNKDGDNKNSIHLPTPNIHPDNFNLMQAKHVNTVDMDELQGKMLECRTTSRDHSSDEIEQPEYLDLLPESPIVPVTEMCLGDLLVDKKQFLYDNQYEDIDVGTVDRSNVPANDSHVSPVYKTTVVPADHHAVTCPSVTRRKSGSLDNLNPLLDDEYVPTPEEFKRSVFELKSQLDGFKQTEEDTECLQPDVGDEEPDDSITPNESNVDKRGSLGSTSRASSQHSIYEIDENEDDGEYDYVYQGQDDETGHHVYLSLGRGAPEGEFIFLDDCEMQEVCENVERGMPIDLQRYKEKPNTDGEDESLTDGDNELNTNGEDKPKPVDYDKSIAVNLSWSSPYFDENQICDDGPNSHGSRLSLRNDPLDILQEEDECMSSSEMDRQMESKDSFSQQLKAPEELTTNTCKKITPSREENLDKGAKISRNDLNINDRVETIGDNKIDVLKDVEIKICCEDESINIEECDIEELVHANMVSIDDFCKQHQHEQIETDTDNTSSDDNDYETLHAFTSKKSDIEDYDNFDMYQPVSPTKVTLTPYGNNENYEPQYVDLEFHTNTVSIEQSEQHSEIVDDDIAGSINPIDEFENSANEYINLLSYQEEDPGDLIMDWDYDFEGADDNTVALQTDLDSGYVGEAIEHYKACLLNHDSNDLSCESIHVQSDFIPLVDKSAQTNGKQTSILSPHRNRSPVDSFAKNNERDVETNCVHLGSKVDDSLQGVIQSLEKLCQNMSVSTDDTDDEKEAPMVRPNRLRSLSNSSRTSRRSSSNSTKNQDNSHRILADILKYMKKRLDEEAIKSAVSEHVVESDGASTESNWPHDSEATSIDEGGEEDGLFSFDELTIPETAGLAHSCMNLGSVIMHSKKNNSSVGGKPKKPRPVKPVVISGKPVERNKVETLKFNQKFEDLRDHHPEEGQGIVSGADMRACEMEDNAHVDIRDHNPEAATTVTASFSITKHHKDTTPNRTTVPGSKVGRQRTLTAYPEGVLEEKGPLGKALNDSLVEVHKISRALSQDCVHNVEQPVIT</sequence>
<gene>
    <name evidence="3" type="ORF">OFUS_LOCUS26510</name>
</gene>
<dbReference type="EMBL" id="CAIIXF020000148">
    <property type="protein sequence ID" value="CAH1802869.1"/>
    <property type="molecule type" value="Genomic_DNA"/>
</dbReference>
<feature type="region of interest" description="Disordered" evidence="2">
    <location>
        <begin position="211"/>
        <end position="233"/>
    </location>
</feature>
<feature type="compositionally biased region" description="Low complexity" evidence="2">
    <location>
        <begin position="74"/>
        <end position="87"/>
    </location>
</feature>
<feature type="compositionally biased region" description="Basic and acidic residues" evidence="2">
    <location>
        <begin position="213"/>
        <end position="229"/>
    </location>
</feature>
<evidence type="ECO:0000313" key="3">
    <source>
        <dbReference type="EMBL" id="CAH1802869.1"/>
    </source>
</evidence>
<feature type="compositionally biased region" description="Polar residues" evidence="2">
    <location>
        <begin position="340"/>
        <end position="351"/>
    </location>
</feature>
<feature type="region of interest" description="Disordered" evidence="2">
    <location>
        <begin position="333"/>
        <end position="383"/>
    </location>
</feature>
<feature type="region of interest" description="Disordered" evidence="2">
    <location>
        <begin position="1583"/>
        <end position="1602"/>
    </location>
</feature>
<keyword evidence="4" id="KW-1185">Reference proteome</keyword>
<feature type="region of interest" description="Disordered" evidence="2">
    <location>
        <begin position="1522"/>
        <end position="1547"/>
    </location>
</feature>
<feature type="region of interest" description="Disordered" evidence="2">
    <location>
        <begin position="258"/>
        <end position="277"/>
    </location>
</feature>
<organism evidence="3 4">
    <name type="scientific">Owenia fusiformis</name>
    <name type="common">Polychaete worm</name>
    <dbReference type="NCBI Taxonomy" id="6347"/>
    <lineage>
        <taxon>Eukaryota</taxon>
        <taxon>Metazoa</taxon>
        <taxon>Spiralia</taxon>
        <taxon>Lophotrochozoa</taxon>
        <taxon>Annelida</taxon>
        <taxon>Polychaeta</taxon>
        <taxon>Sedentaria</taxon>
        <taxon>Canalipalpata</taxon>
        <taxon>Sabellida</taxon>
        <taxon>Oweniida</taxon>
        <taxon>Oweniidae</taxon>
        <taxon>Owenia</taxon>
    </lineage>
</organism>
<feature type="region of interest" description="Disordered" evidence="2">
    <location>
        <begin position="1013"/>
        <end position="1048"/>
    </location>
</feature>
<feature type="compositionally biased region" description="Basic and acidic residues" evidence="2">
    <location>
        <begin position="127"/>
        <end position="151"/>
    </location>
</feature>
<keyword evidence="1" id="KW-0175">Coiled coil</keyword>
<dbReference type="Proteomes" id="UP000749559">
    <property type="component" value="Unassembled WGS sequence"/>
</dbReference>
<evidence type="ECO:0000313" key="4">
    <source>
        <dbReference type="Proteomes" id="UP000749559"/>
    </source>
</evidence>
<feature type="compositionally biased region" description="Basic and acidic residues" evidence="2">
    <location>
        <begin position="352"/>
        <end position="377"/>
    </location>
</feature>
<evidence type="ECO:0000256" key="1">
    <source>
        <dbReference type="SAM" id="Coils"/>
    </source>
</evidence>
<feature type="coiled-coil region" evidence="1">
    <location>
        <begin position="1"/>
        <end position="28"/>
    </location>
</feature>
<feature type="non-terminal residue" evidence="3">
    <location>
        <position position="1744"/>
    </location>
</feature>